<dbReference type="Proteomes" id="UP001287059">
    <property type="component" value="Unassembled WGS sequence"/>
</dbReference>
<dbReference type="RefSeq" id="WP_320288175.1">
    <property type="nucleotide sequence ID" value="NZ_JAVIIW010000016.1"/>
</dbReference>
<dbReference type="Gene3D" id="3.30.429.10">
    <property type="entry name" value="Macrophage Migration Inhibitory Factor"/>
    <property type="match status" value="1"/>
</dbReference>
<keyword evidence="2" id="KW-1185">Reference proteome</keyword>
<dbReference type="PANTHER" id="PTHR38460:SF1">
    <property type="entry name" value="TAUTOMERASE YOLI-RELATED"/>
    <property type="match status" value="1"/>
</dbReference>
<reference evidence="1 2" key="1">
    <citation type="submission" date="2023-08" db="EMBL/GenBank/DDBJ databases">
        <title>Implementing the SeqCode for naming new Mesorhizobium species isolated from Vachellia karroo root nodules.</title>
        <authorList>
            <person name="Van Lill M."/>
        </authorList>
    </citation>
    <scope>NUCLEOTIDE SEQUENCE [LARGE SCALE GENOMIC DNA]</scope>
    <source>
        <strain evidence="1 2">VK24D</strain>
    </source>
</reference>
<organism evidence="1 2">
    <name type="scientific">Mesorhizobium album</name>
    <dbReference type="NCBI Taxonomy" id="3072314"/>
    <lineage>
        <taxon>Bacteria</taxon>
        <taxon>Pseudomonadati</taxon>
        <taxon>Pseudomonadota</taxon>
        <taxon>Alphaproteobacteria</taxon>
        <taxon>Hyphomicrobiales</taxon>
        <taxon>Phyllobacteriaceae</taxon>
        <taxon>Mesorhizobium</taxon>
    </lineage>
</organism>
<proteinExistence type="predicted"/>
<dbReference type="Pfam" id="PF14552">
    <property type="entry name" value="Tautomerase_2"/>
    <property type="match status" value="1"/>
</dbReference>
<dbReference type="SUPFAM" id="SSF55331">
    <property type="entry name" value="Tautomerase/MIF"/>
    <property type="match status" value="1"/>
</dbReference>
<gene>
    <name evidence="1" type="ORF">RFN28_15395</name>
</gene>
<evidence type="ECO:0000313" key="2">
    <source>
        <dbReference type="Proteomes" id="UP001287059"/>
    </source>
</evidence>
<dbReference type="InterPro" id="IPR037479">
    <property type="entry name" value="Tauto_MSAD"/>
</dbReference>
<name>A0ABU4Y1S7_9HYPH</name>
<sequence>MPILKFHLYQGRSPNEIDQLLDAVHDVVVQTFDVPAADRYQIVNEHSPLHMRALDTGLGFSRTDKFVLLEVVSRPRGKAAKVAFYENVCTALQQKCSIAASDVMVSFTENSDEDWSFGHGRAQFLTGEL</sequence>
<dbReference type="InterPro" id="IPR014347">
    <property type="entry name" value="Tautomerase/MIF_sf"/>
</dbReference>
<dbReference type="PANTHER" id="PTHR38460">
    <property type="entry name" value="TAUTOMERASE YOLI-RELATED"/>
    <property type="match status" value="1"/>
</dbReference>
<accession>A0ABU4Y1S7</accession>
<comment type="caution">
    <text evidence="1">The sequence shown here is derived from an EMBL/GenBank/DDBJ whole genome shotgun (WGS) entry which is preliminary data.</text>
</comment>
<protein>
    <submittedName>
        <fullName evidence="1">Tautomerase family protein</fullName>
    </submittedName>
</protein>
<evidence type="ECO:0000313" key="1">
    <source>
        <dbReference type="EMBL" id="MDX8479857.1"/>
    </source>
</evidence>
<dbReference type="EMBL" id="JAVIIW010000016">
    <property type="protein sequence ID" value="MDX8479857.1"/>
    <property type="molecule type" value="Genomic_DNA"/>
</dbReference>